<accession>C9RH24</accession>
<dbReference type="GeneID" id="8513355"/>
<dbReference type="KEGG" id="mvu:Metvu_1018"/>
<reference evidence="1" key="1">
    <citation type="submission" date="2009-10" db="EMBL/GenBank/DDBJ databases">
        <title>Complete sequence of chromosome of Methanocaldococcus vulcanius M7.</title>
        <authorList>
            <consortium name="US DOE Joint Genome Institute"/>
            <person name="Lucas S."/>
            <person name="Copeland A."/>
            <person name="Lapidus A."/>
            <person name="Glavina del Rio T."/>
            <person name="Dalin E."/>
            <person name="Tice H."/>
            <person name="Bruce D."/>
            <person name="Goodwin L."/>
            <person name="Pitluck S."/>
            <person name="Lcollab F.I."/>
            <person name="Brettin T."/>
            <person name="Detter J.C."/>
            <person name="Han C."/>
            <person name="Tapia R."/>
            <person name="Kuske C.R."/>
            <person name="Schmutz J."/>
            <person name="Larimer F."/>
            <person name="Land M."/>
            <person name="Hauser L."/>
            <person name="Kyrpides N."/>
            <person name="Ovchinikova G."/>
            <person name="Sieprawska-Lupa M."/>
            <person name="Whitman W.B."/>
            <person name="Woyke T."/>
        </authorList>
    </citation>
    <scope>NUCLEOTIDE SEQUENCE [LARGE SCALE GENOMIC DNA]</scope>
    <source>
        <strain evidence="1">M7</strain>
    </source>
</reference>
<dbReference type="STRING" id="579137.Metvu_1018"/>
<sequence length="348" mass="41108">MLHNYNSIKEVVENLKKGNCYSWLYNKKDEIKGIIISPDTDGFVSALFLNEVYGWEVVGFYDGKVLTTLESIDFKNNKEKYAFIDVEILREGIKSIGHHILLWDSNNPPKLITSIQNEMINPNNWRGICANKHEKFKRKYPFGTFHLLVSLVYYLYPNKKFFNFSPKDALIPSIFIDGVFKNLFNYPENCLDWLKYLTNNDSNHPLEILLNYPTSIKDLTELIRDFLDELNKLWTTQNKDRKGKITLSNKKGELVDIKKYENEYYLDKTVGNELSNYLEHLANRYNWNFNVDKWNVLKDKLEVVIFDKKINETRKKYYDEAIKQKPISLAITSKNKGLQYTIDNRNIF</sequence>
<name>C9RH24_METVM</name>
<dbReference type="AlphaFoldDB" id="C9RH24"/>
<dbReference type="Proteomes" id="UP000002063">
    <property type="component" value="Chromosome"/>
</dbReference>
<protein>
    <submittedName>
        <fullName evidence="1">Uncharacterized protein</fullName>
    </submittedName>
</protein>
<evidence type="ECO:0000313" key="2">
    <source>
        <dbReference type="Proteomes" id="UP000002063"/>
    </source>
</evidence>
<dbReference type="RefSeq" id="WP_015733096.1">
    <property type="nucleotide sequence ID" value="NC_013407.1"/>
</dbReference>
<dbReference type="HOGENOM" id="CLU_857118_0_0_2"/>
<evidence type="ECO:0000313" key="1">
    <source>
        <dbReference type="EMBL" id="ACX72876.1"/>
    </source>
</evidence>
<proteinExistence type="predicted"/>
<dbReference type="EMBL" id="CP001787">
    <property type="protein sequence ID" value="ACX72876.1"/>
    <property type="molecule type" value="Genomic_DNA"/>
</dbReference>
<gene>
    <name evidence="1" type="ordered locus">Metvu_1018</name>
</gene>
<organism evidence="1 2">
    <name type="scientific">Methanocaldococcus vulcanius (strain ATCC 700851 / DSM 12094 / M7)</name>
    <name type="common">Methanococcus vulcanius</name>
    <dbReference type="NCBI Taxonomy" id="579137"/>
    <lineage>
        <taxon>Archaea</taxon>
        <taxon>Methanobacteriati</taxon>
        <taxon>Methanobacteriota</taxon>
        <taxon>Methanomada group</taxon>
        <taxon>Methanococci</taxon>
        <taxon>Methanococcales</taxon>
        <taxon>Methanocaldococcaceae</taxon>
        <taxon>Methanocaldococcus</taxon>
    </lineage>
</organism>
<keyword evidence="2" id="KW-1185">Reference proteome</keyword>